<dbReference type="OrthoDB" id="7391735at2"/>
<dbReference type="RefSeq" id="WP_011714119.1">
    <property type="nucleotide sequence ID" value="NC_008576.1"/>
</dbReference>
<sequence>MSTEPHPTLASPDPMTPFDAAPNLALVAAQLCKGCGLCCSGSFFSYVTLHPHEQAHLTELGLPSYTQSNGEILFDHPCPRLKQGLCSIYAERPKQCQGYHCQLVKEIWMGTLTPQQGERIIMTAKQRHDWLIQQAKTLEGRPPGPLNLRTFLYQYYRHNKKRPLEPQERDFVRSSFEYLALIRRHFHETSILGKYAAWLQQLA</sequence>
<evidence type="ECO:0000313" key="3">
    <source>
        <dbReference type="Proteomes" id="UP000002586"/>
    </source>
</evidence>
<dbReference type="eggNOG" id="COG0727">
    <property type="taxonomic scope" value="Bacteria"/>
</dbReference>
<dbReference type="EMBL" id="CP000471">
    <property type="protein sequence ID" value="ABK45000.1"/>
    <property type="molecule type" value="Genomic_DNA"/>
</dbReference>
<evidence type="ECO:0000259" key="1">
    <source>
        <dbReference type="PROSITE" id="PS00028"/>
    </source>
</evidence>
<feature type="domain" description="C2H2-type" evidence="1">
    <location>
        <begin position="35"/>
        <end position="56"/>
    </location>
</feature>
<name>A0LAK7_MAGMM</name>
<protein>
    <recommendedName>
        <fullName evidence="1">C2H2-type domain-containing protein</fullName>
    </recommendedName>
</protein>
<proteinExistence type="predicted"/>
<reference evidence="3" key="1">
    <citation type="journal article" date="2009" name="Appl. Environ. Microbiol.">
        <title>Complete genome sequence of the chemolithoautotrophic marine magnetotactic coccus strain MC-1.</title>
        <authorList>
            <person name="Schubbe S."/>
            <person name="Williams T.J."/>
            <person name="Xie G."/>
            <person name="Kiss H.E."/>
            <person name="Brettin T.S."/>
            <person name="Martinez D."/>
            <person name="Ross C.A."/>
            <person name="Schuler D."/>
            <person name="Cox B.L."/>
            <person name="Nealson K.H."/>
            <person name="Bazylinski D.A."/>
        </authorList>
    </citation>
    <scope>NUCLEOTIDE SEQUENCE [LARGE SCALE GENOMIC DNA]</scope>
    <source>
        <strain evidence="3">ATCC BAA-1437 / JCM 17883 / MC-1</strain>
    </source>
</reference>
<dbReference type="KEGG" id="mgm:Mmc1_2500"/>
<evidence type="ECO:0000313" key="2">
    <source>
        <dbReference type="EMBL" id="ABK45000.1"/>
    </source>
</evidence>
<gene>
    <name evidence="2" type="ordered locus">Mmc1_2500</name>
</gene>
<accession>A0LAK7</accession>
<dbReference type="STRING" id="156889.Mmc1_2500"/>
<dbReference type="Pfam" id="PF03692">
    <property type="entry name" value="CxxCxxCC"/>
    <property type="match status" value="1"/>
</dbReference>
<dbReference type="AlphaFoldDB" id="A0LAK7"/>
<dbReference type="PROSITE" id="PS00028">
    <property type="entry name" value="ZINC_FINGER_C2H2_1"/>
    <property type="match status" value="1"/>
</dbReference>
<dbReference type="InterPro" id="IPR013087">
    <property type="entry name" value="Znf_C2H2_type"/>
</dbReference>
<dbReference type="HOGENOM" id="CLU_1376710_0_0_5"/>
<organism evidence="2 3">
    <name type="scientific">Magnetococcus marinus (strain ATCC BAA-1437 / JCM 17883 / MC-1)</name>
    <dbReference type="NCBI Taxonomy" id="156889"/>
    <lineage>
        <taxon>Bacteria</taxon>
        <taxon>Pseudomonadati</taxon>
        <taxon>Pseudomonadota</taxon>
        <taxon>Magnetococcia</taxon>
        <taxon>Magnetococcales</taxon>
        <taxon>Magnetococcaceae</taxon>
        <taxon>Magnetococcus</taxon>
    </lineage>
</organism>
<keyword evidence="3" id="KW-1185">Reference proteome</keyword>
<dbReference type="Proteomes" id="UP000002586">
    <property type="component" value="Chromosome"/>
</dbReference>
<reference evidence="2 3" key="2">
    <citation type="journal article" date="2012" name="Int. J. Syst. Evol. Microbiol.">
        <title>Magnetococcus marinus gen. nov., sp. nov., a marine, magnetotactic bacterium that represents a novel lineage (Magnetococcaceae fam. nov.; Magnetococcales ord. nov.) at the base of the Alphaproteobacteria.</title>
        <authorList>
            <person name="Bazylinski D.A."/>
            <person name="Williams T.J."/>
            <person name="Lefevre C.T."/>
            <person name="Berg R.J."/>
            <person name="Zhang C.L."/>
            <person name="Bowser S.S."/>
            <person name="Dean A.J."/>
            <person name="Beveridge T.J."/>
        </authorList>
    </citation>
    <scope>NUCLEOTIDE SEQUENCE [LARGE SCALE GENOMIC DNA]</scope>
    <source>
        <strain evidence="3">ATCC BAA-1437 / JCM 17883 / MC-1</strain>
    </source>
</reference>
<dbReference type="InterPro" id="IPR005358">
    <property type="entry name" value="Puta_zinc/iron-chelating_dom"/>
</dbReference>